<feature type="compositionally biased region" description="Basic and acidic residues" evidence="1">
    <location>
        <begin position="297"/>
        <end position="309"/>
    </location>
</feature>
<dbReference type="AlphaFoldDB" id="A0A5C3QVC1"/>
<dbReference type="OrthoDB" id="3168445at2759"/>
<dbReference type="Proteomes" id="UP000305067">
    <property type="component" value="Unassembled WGS sequence"/>
</dbReference>
<protein>
    <submittedName>
        <fullName evidence="2">Uncharacterized protein</fullName>
    </submittedName>
</protein>
<feature type="compositionally biased region" description="Low complexity" evidence="1">
    <location>
        <begin position="245"/>
        <end position="254"/>
    </location>
</feature>
<feature type="compositionally biased region" description="Polar residues" evidence="1">
    <location>
        <begin position="326"/>
        <end position="337"/>
    </location>
</feature>
<feature type="region of interest" description="Disordered" evidence="1">
    <location>
        <begin position="157"/>
        <end position="410"/>
    </location>
</feature>
<feature type="compositionally biased region" description="Basic and acidic residues" evidence="1">
    <location>
        <begin position="57"/>
        <end position="66"/>
    </location>
</feature>
<feature type="compositionally biased region" description="Basic and acidic residues" evidence="1">
    <location>
        <begin position="75"/>
        <end position="88"/>
    </location>
</feature>
<feature type="region of interest" description="Disordered" evidence="1">
    <location>
        <begin position="1"/>
        <end position="134"/>
    </location>
</feature>
<gene>
    <name evidence="2" type="ORF">BDV98DRAFT_601261</name>
</gene>
<evidence type="ECO:0000256" key="1">
    <source>
        <dbReference type="SAM" id="MobiDB-lite"/>
    </source>
</evidence>
<dbReference type="EMBL" id="ML178816">
    <property type="protein sequence ID" value="TFL05963.1"/>
    <property type="molecule type" value="Genomic_DNA"/>
</dbReference>
<accession>A0A5C3QVC1</accession>
<reference evidence="2 3" key="1">
    <citation type="journal article" date="2019" name="Nat. Ecol. Evol.">
        <title>Megaphylogeny resolves global patterns of mushroom evolution.</title>
        <authorList>
            <person name="Varga T."/>
            <person name="Krizsan K."/>
            <person name="Foldi C."/>
            <person name="Dima B."/>
            <person name="Sanchez-Garcia M."/>
            <person name="Sanchez-Ramirez S."/>
            <person name="Szollosi G.J."/>
            <person name="Szarkandi J.G."/>
            <person name="Papp V."/>
            <person name="Albert L."/>
            <person name="Andreopoulos W."/>
            <person name="Angelini C."/>
            <person name="Antonin V."/>
            <person name="Barry K.W."/>
            <person name="Bougher N.L."/>
            <person name="Buchanan P."/>
            <person name="Buyck B."/>
            <person name="Bense V."/>
            <person name="Catcheside P."/>
            <person name="Chovatia M."/>
            <person name="Cooper J."/>
            <person name="Damon W."/>
            <person name="Desjardin D."/>
            <person name="Finy P."/>
            <person name="Geml J."/>
            <person name="Haridas S."/>
            <person name="Hughes K."/>
            <person name="Justo A."/>
            <person name="Karasinski D."/>
            <person name="Kautmanova I."/>
            <person name="Kiss B."/>
            <person name="Kocsube S."/>
            <person name="Kotiranta H."/>
            <person name="LaButti K.M."/>
            <person name="Lechner B.E."/>
            <person name="Liimatainen K."/>
            <person name="Lipzen A."/>
            <person name="Lukacs Z."/>
            <person name="Mihaltcheva S."/>
            <person name="Morgado L.N."/>
            <person name="Niskanen T."/>
            <person name="Noordeloos M.E."/>
            <person name="Ohm R.A."/>
            <person name="Ortiz-Santana B."/>
            <person name="Ovrebo C."/>
            <person name="Racz N."/>
            <person name="Riley R."/>
            <person name="Savchenko A."/>
            <person name="Shiryaev A."/>
            <person name="Soop K."/>
            <person name="Spirin V."/>
            <person name="Szebenyi C."/>
            <person name="Tomsovsky M."/>
            <person name="Tulloss R.E."/>
            <person name="Uehling J."/>
            <person name="Grigoriev I.V."/>
            <person name="Vagvolgyi C."/>
            <person name="Papp T."/>
            <person name="Martin F.M."/>
            <person name="Miettinen O."/>
            <person name="Hibbett D.S."/>
            <person name="Nagy L.G."/>
        </authorList>
    </citation>
    <scope>NUCLEOTIDE SEQUENCE [LARGE SCALE GENOMIC DNA]</scope>
    <source>
        <strain evidence="2 3">CBS 309.79</strain>
    </source>
</reference>
<sequence length="410" mass="44532">MSSSPYLDNASKPKGLVRRITSRLRGANGRESREKPEGSNEGARGIRRANTLAGNGQRERALRERGLLPPLEAEDLSHQESEQDKRLDQQAYVAPVPTAGPSAADLIRQQWAQKNTSIPPSPSQQFEDEAAPPSARIRFEELAIPAYAPEPRFVDVLPARAPNSPQGWTFPARKPAQTPPEQRPDSSYQPLDDYLDDTPPEAIAVDTPAPVQQPPPTTTRQDRRTGRVFKLDSPVGETPPPPSPFSDTAASSPFEVRDGAASSPFHDTAAPSPFRNAAASSPSHRRSDSLPNALRIHALENPKIHHESPALESPQSEPAAEGPKSATLTTSFSNLKRSLTRGKSQKRRGSPRGNGNALPQSTSHPGGLARSNTTRNAISPVVHSRTTIAQKAEEIDDEESRRLAEMCFMD</sequence>
<evidence type="ECO:0000313" key="2">
    <source>
        <dbReference type="EMBL" id="TFL05963.1"/>
    </source>
</evidence>
<feature type="compositionally biased region" description="Basic residues" evidence="1">
    <location>
        <begin position="338"/>
        <end position="350"/>
    </location>
</feature>
<keyword evidence="3" id="KW-1185">Reference proteome</keyword>
<feature type="compositionally biased region" description="Basic and acidic residues" evidence="1">
    <location>
        <begin position="28"/>
        <end position="38"/>
    </location>
</feature>
<name>A0A5C3QVC1_9AGAR</name>
<evidence type="ECO:0000313" key="3">
    <source>
        <dbReference type="Proteomes" id="UP000305067"/>
    </source>
</evidence>
<feature type="compositionally biased region" description="Polar residues" evidence="1">
    <location>
        <begin position="357"/>
        <end position="377"/>
    </location>
</feature>
<proteinExistence type="predicted"/>
<organism evidence="2 3">
    <name type="scientific">Pterulicium gracile</name>
    <dbReference type="NCBI Taxonomy" id="1884261"/>
    <lineage>
        <taxon>Eukaryota</taxon>
        <taxon>Fungi</taxon>
        <taxon>Dikarya</taxon>
        <taxon>Basidiomycota</taxon>
        <taxon>Agaricomycotina</taxon>
        <taxon>Agaricomycetes</taxon>
        <taxon>Agaricomycetidae</taxon>
        <taxon>Agaricales</taxon>
        <taxon>Pleurotineae</taxon>
        <taxon>Pterulaceae</taxon>
        <taxon>Pterulicium</taxon>
    </lineage>
</organism>